<evidence type="ECO:0000256" key="5">
    <source>
        <dbReference type="RuleBase" id="RU361200"/>
    </source>
</evidence>
<dbReference type="NCBIfam" id="NF004675">
    <property type="entry name" value="PRK06019.1-1"/>
    <property type="match status" value="1"/>
</dbReference>
<sequence length="399" mass="43749">MMNTNHEEVTQMKQTIRPGATIGLLGGGQLGRMIALAGTNLGYRFVTLEPTLDSPCGQVAEQIQADYSDVQAARELAARADVITYEFENVNAEVASLLEELSYVPQGSQLLYTTQHRLREKRAIEAAGVKVAPYAEIRSEQELQEAVDKLGIPSVLKTVMGGYDGKGQWVIRQASEIPEAYATLSQAGTELVLEQFISFEKEISVIAARSPRGEVITFPPAENMHIDNILHASIVPARISNAVLEEAQQLAGRIAVSMGAVGLLAVELFLTAEGELYVNELAPRPHNSGHYTMEACSTSQFEQHVRAICNLPLSPVKLLTPVVMVNVLGEHLDAVVGHLVEGNWMQDGQDINVIPKVHLYGKEEPSAKRKMGHINLLCDQVEDGLEFIQKTNIWRHQQG</sequence>
<feature type="binding site" evidence="4">
    <location>
        <position position="225"/>
    </location>
    <ligand>
        <name>ATP</name>
        <dbReference type="ChEBI" id="CHEBI:30616"/>
    </ligand>
</feature>
<dbReference type="InterPro" id="IPR040686">
    <property type="entry name" value="PurK_C"/>
</dbReference>
<dbReference type="Gene3D" id="3.30.1490.20">
    <property type="entry name" value="ATP-grasp fold, A domain"/>
    <property type="match status" value="1"/>
</dbReference>
<dbReference type="SUPFAM" id="SSF52440">
    <property type="entry name" value="PreATP-grasp domain"/>
    <property type="match status" value="1"/>
</dbReference>
<feature type="binding site" evidence="4">
    <location>
        <begin position="162"/>
        <end position="168"/>
    </location>
    <ligand>
        <name>ATP</name>
        <dbReference type="ChEBI" id="CHEBI:30616"/>
    </ligand>
</feature>
<comment type="function">
    <text evidence="5">Catalyzes the ATP-dependent conversion of 5-aminoimidazole ribonucleotide (AIR) and HCO(3)- to N5-carboxyaminoimidazole ribonucleotide (N5-CAIR).</text>
</comment>
<evidence type="ECO:0000256" key="1">
    <source>
        <dbReference type="ARBA" id="ARBA00022741"/>
    </source>
</evidence>
<feature type="binding site" evidence="4">
    <location>
        <position position="117"/>
    </location>
    <ligand>
        <name>ATP</name>
        <dbReference type="ChEBI" id="CHEBI:30616"/>
    </ligand>
</feature>
<feature type="domain" description="ATP-grasp" evidence="6">
    <location>
        <begin position="121"/>
        <end position="309"/>
    </location>
</feature>
<dbReference type="InterPro" id="IPR011761">
    <property type="entry name" value="ATP-grasp"/>
</dbReference>
<dbReference type="SUPFAM" id="SSF56059">
    <property type="entry name" value="Glutathione synthetase ATP-binding domain-like"/>
    <property type="match status" value="1"/>
</dbReference>
<feature type="binding site" evidence="4">
    <location>
        <begin position="279"/>
        <end position="280"/>
    </location>
    <ligand>
        <name>ATP</name>
        <dbReference type="ChEBI" id="CHEBI:30616"/>
    </ligand>
</feature>
<dbReference type="SUPFAM" id="SSF51246">
    <property type="entry name" value="Rudiment single hybrid motif"/>
    <property type="match status" value="1"/>
</dbReference>
<evidence type="ECO:0000256" key="3">
    <source>
        <dbReference type="ARBA" id="ARBA00022840"/>
    </source>
</evidence>
<evidence type="ECO:0000256" key="4">
    <source>
        <dbReference type="HAMAP-Rule" id="MF_01928"/>
    </source>
</evidence>
<keyword evidence="8" id="KW-1185">Reference proteome</keyword>
<protein>
    <recommendedName>
        <fullName evidence="4 5">N5-carboxyaminoimidazole ribonucleotide synthase</fullName>
        <shortName evidence="4 5">N5-CAIR synthase</shortName>
        <ecNumber evidence="4 5">6.3.4.18</ecNumber>
    </recommendedName>
    <alternativeName>
        <fullName evidence="4 5">5-(carboxyamino)imidazole ribonucleotide synthetase</fullName>
    </alternativeName>
</protein>
<keyword evidence="4 5" id="KW-0436">Ligase</keyword>
<accession>A0ABS4JGP1</accession>
<organism evidence="7 8">
    <name type="scientific">Paenibacillus shirakamiensis</name>
    <dbReference type="NCBI Taxonomy" id="1265935"/>
    <lineage>
        <taxon>Bacteria</taxon>
        <taxon>Bacillati</taxon>
        <taxon>Bacillota</taxon>
        <taxon>Bacilli</taxon>
        <taxon>Bacillales</taxon>
        <taxon>Paenibacillaceae</taxon>
        <taxon>Paenibacillus</taxon>
    </lineage>
</organism>
<name>A0ABS4JGP1_9BACL</name>
<comment type="catalytic activity">
    <reaction evidence="4 5">
        <text>5-amino-1-(5-phospho-beta-D-ribosyl)imidazole + hydrogencarbonate + ATP = 5-carboxyamino-1-(5-phospho-D-ribosyl)imidazole + ADP + phosphate + 2 H(+)</text>
        <dbReference type="Rhea" id="RHEA:19317"/>
        <dbReference type="ChEBI" id="CHEBI:15378"/>
        <dbReference type="ChEBI" id="CHEBI:17544"/>
        <dbReference type="ChEBI" id="CHEBI:30616"/>
        <dbReference type="ChEBI" id="CHEBI:43474"/>
        <dbReference type="ChEBI" id="CHEBI:58730"/>
        <dbReference type="ChEBI" id="CHEBI:137981"/>
        <dbReference type="ChEBI" id="CHEBI:456216"/>
        <dbReference type="EC" id="6.3.4.18"/>
    </reaction>
</comment>
<comment type="similarity">
    <text evidence="4 5">Belongs to the PurK/PurT family.</text>
</comment>
<dbReference type="PANTHER" id="PTHR11609">
    <property type="entry name" value="PURINE BIOSYNTHESIS PROTEIN 6/7, PUR6/7"/>
    <property type="match status" value="1"/>
</dbReference>
<dbReference type="PROSITE" id="PS50975">
    <property type="entry name" value="ATP_GRASP"/>
    <property type="match status" value="1"/>
</dbReference>
<evidence type="ECO:0000256" key="2">
    <source>
        <dbReference type="ARBA" id="ARBA00022755"/>
    </source>
</evidence>
<dbReference type="PANTHER" id="PTHR11609:SF5">
    <property type="entry name" value="PHOSPHORIBOSYLAMINOIMIDAZOLE CARBOXYLASE"/>
    <property type="match status" value="1"/>
</dbReference>
<gene>
    <name evidence="4 5" type="primary">purK</name>
    <name evidence="7" type="ORF">J2Z69_001920</name>
</gene>
<dbReference type="Pfam" id="PF02222">
    <property type="entry name" value="ATP-grasp"/>
    <property type="match status" value="1"/>
</dbReference>
<dbReference type="NCBIfam" id="NF004676">
    <property type="entry name" value="PRK06019.1-2"/>
    <property type="match status" value="1"/>
</dbReference>
<dbReference type="InterPro" id="IPR054350">
    <property type="entry name" value="PurT/PurK_preATP-grasp"/>
</dbReference>
<dbReference type="InterPro" id="IPR016185">
    <property type="entry name" value="PreATP-grasp_dom_sf"/>
</dbReference>
<keyword evidence="3 4" id="KW-0067">ATP-binding</keyword>
<dbReference type="InterPro" id="IPR005875">
    <property type="entry name" value="PurK"/>
</dbReference>
<proteinExistence type="inferred from homology"/>
<dbReference type="Gene3D" id="3.40.50.20">
    <property type="match status" value="1"/>
</dbReference>
<comment type="caution">
    <text evidence="7">The sequence shown here is derived from an EMBL/GenBank/DDBJ whole genome shotgun (WGS) entry which is preliminary data.</text>
</comment>
<feature type="binding site" evidence="4">
    <location>
        <begin position="194"/>
        <end position="197"/>
    </location>
    <ligand>
        <name>ATP</name>
        <dbReference type="ChEBI" id="CHEBI:30616"/>
    </ligand>
</feature>
<dbReference type="EMBL" id="JAGGLD010000002">
    <property type="protein sequence ID" value="MBP2000889.1"/>
    <property type="molecule type" value="Genomic_DNA"/>
</dbReference>
<dbReference type="Proteomes" id="UP001519288">
    <property type="component" value="Unassembled WGS sequence"/>
</dbReference>
<dbReference type="Gene3D" id="3.30.470.20">
    <property type="entry name" value="ATP-grasp fold, B domain"/>
    <property type="match status" value="1"/>
</dbReference>
<evidence type="ECO:0000313" key="7">
    <source>
        <dbReference type="EMBL" id="MBP2000889.1"/>
    </source>
</evidence>
<feature type="binding site" evidence="4">
    <location>
        <position position="157"/>
    </location>
    <ligand>
        <name>ATP</name>
        <dbReference type="ChEBI" id="CHEBI:30616"/>
    </ligand>
</feature>
<comment type="pathway">
    <text evidence="4 5">Purine metabolism; IMP biosynthesis via de novo pathway; 5-amino-1-(5-phospho-D-ribosyl)imidazole-4-carboxylate from 5-amino-1-(5-phospho-D-ribosyl)imidazole (N5-CAIR route): step 1/2.</text>
</comment>
<comment type="function">
    <text evidence="4">Catalyzes the ATP-dependent conversion of 5-aminoimidazole ribonucleotide (AIR) and HCO(3)(-) to N5-carboxyaminoimidazole ribonucleotide (N5-CAIR).</text>
</comment>
<comment type="subunit">
    <text evidence="4 5">Homodimer.</text>
</comment>
<dbReference type="HAMAP" id="MF_01928">
    <property type="entry name" value="PurK"/>
    <property type="match status" value="1"/>
</dbReference>
<dbReference type="Pfam" id="PF22660">
    <property type="entry name" value="RS_preATP-grasp-like"/>
    <property type="match status" value="1"/>
</dbReference>
<dbReference type="Pfam" id="PF17769">
    <property type="entry name" value="PurK_C"/>
    <property type="match status" value="1"/>
</dbReference>
<dbReference type="GO" id="GO:0034028">
    <property type="term" value="F:5-(carboxyamino)imidazole ribonucleotide synthase activity"/>
    <property type="evidence" value="ECO:0007669"/>
    <property type="project" value="UniProtKB-EC"/>
</dbReference>
<keyword evidence="1 4" id="KW-0547">Nucleotide-binding</keyword>
<dbReference type="InterPro" id="IPR003135">
    <property type="entry name" value="ATP-grasp_carboxylate-amine"/>
</dbReference>
<dbReference type="NCBIfam" id="NF004679">
    <property type="entry name" value="PRK06019.1-5"/>
    <property type="match status" value="1"/>
</dbReference>
<dbReference type="EC" id="6.3.4.18" evidence="4 5"/>
<reference evidence="7 8" key="1">
    <citation type="submission" date="2021-03" db="EMBL/GenBank/DDBJ databases">
        <title>Genomic Encyclopedia of Type Strains, Phase IV (KMG-IV): sequencing the most valuable type-strain genomes for metagenomic binning, comparative biology and taxonomic classification.</title>
        <authorList>
            <person name="Goeker M."/>
        </authorList>
    </citation>
    <scope>NUCLEOTIDE SEQUENCE [LARGE SCALE GENOMIC DNA]</scope>
    <source>
        <strain evidence="7 8">DSM 26806</strain>
    </source>
</reference>
<dbReference type="InterPro" id="IPR013815">
    <property type="entry name" value="ATP_grasp_subdomain_1"/>
</dbReference>
<dbReference type="NCBIfam" id="TIGR01161">
    <property type="entry name" value="purK"/>
    <property type="match status" value="1"/>
</dbReference>
<keyword evidence="2 4" id="KW-0658">Purine biosynthesis</keyword>
<dbReference type="InterPro" id="IPR011054">
    <property type="entry name" value="Rudment_hybrid_motif"/>
</dbReference>
<evidence type="ECO:0000313" key="8">
    <source>
        <dbReference type="Proteomes" id="UP001519288"/>
    </source>
</evidence>
<evidence type="ECO:0000259" key="6">
    <source>
        <dbReference type="PROSITE" id="PS50975"/>
    </source>
</evidence>
<feature type="binding site" evidence="4">
    <location>
        <position position="202"/>
    </location>
    <ligand>
        <name>ATP</name>
        <dbReference type="ChEBI" id="CHEBI:30616"/>
    </ligand>
</feature>